<evidence type="ECO:0000259" key="7">
    <source>
        <dbReference type="PROSITE" id="PS51123"/>
    </source>
</evidence>
<evidence type="ECO:0000256" key="4">
    <source>
        <dbReference type="ARBA" id="ARBA00022729"/>
    </source>
</evidence>
<protein>
    <recommendedName>
        <fullName evidence="7">OmpA-like domain-containing protein</fullName>
    </recommendedName>
</protein>
<dbReference type="Pfam" id="PF00691">
    <property type="entry name" value="OmpA"/>
    <property type="match status" value="1"/>
</dbReference>
<keyword evidence="9" id="KW-1185">Reference proteome</keyword>
<dbReference type="PRINTS" id="PR01021">
    <property type="entry name" value="OMPADOMAIN"/>
</dbReference>
<reference evidence="8 9" key="1">
    <citation type="submission" date="2024-04" db="EMBL/GenBank/DDBJ databases">
        <title>Draft genome sequence of Thalassolituus maritimus NBRC 116585.</title>
        <authorList>
            <person name="Miyakawa T."/>
            <person name="Kusuya Y."/>
            <person name="Miura T."/>
        </authorList>
    </citation>
    <scope>NUCLEOTIDE SEQUENCE [LARGE SCALE GENOMIC DNA]</scope>
    <source>
        <strain evidence="8 9">5NW40-0001</strain>
    </source>
</reference>
<evidence type="ECO:0000256" key="2">
    <source>
        <dbReference type="ARBA" id="ARBA00004418"/>
    </source>
</evidence>
<accession>A0ABP9ZWV4</accession>
<dbReference type="InterPro" id="IPR006665">
    <property type="entry name" value="OmpA-like"/>
</dbReference>
<dbReference type="InterPro" id="IPR006664">
    <property type="entry name" value="OMP_bac"/>
</dbReference>
<name>A0ABP9ZWV4_9GAMM</name>
<dbReference type="EMBL" id="BAABWH010000001">
    <property type="protein sequence ID" value="GAA6144621.1"/>
    <property type="molecule type" value="Genomic_DNA"/>
</dbReference>
<dbReference type="Gene3D" id="3.40.190.10">
    <property type="entry name" value="Periplasmic binding protein-like II"/>
    <property type="match status" value="1"/>
</dbReference>
<dbReference type="CDD" id="cd07185">
    <property type="entry name" value="OmpA_C-like"/>
    <property type="match status" value="1"/>
</dbReference>
<sequence>MRLHTKLALGLVVLGVVSIGGYRIVQPMLDNASQASVSDVGAKGSIHIGVDGWVGYFPLCSPEMKKNLNREGYGLRCTDDAADYQSRFQLLKSSEYDFVVATVDSYLLNGEALNYPGPIITVLDESKGGDAIVARQSKVPTLEALKQATDVHIAFTPDSPSHHLMKAVAAHFDVPVLREKRRHIESEGSEAAYAKLVDEKADVAVLWEPEVSKALAKPEFVRLLGTEDTQQLIVDILIASQRVIKQNPDQVRSLLKAYFRTLKYYRENNAGLVKDIARHYDIKKSTAEELLKGVRWITMSENAEDWYGVDHQRFSSEALVRTIESAGDILEDNGDFSRSPIPDEDPYRLINSTFIKEMYGAFGNTGGFTKPGASKGATPVRFDALSPTQWNQLKAVGSLKTRQVKFSSGTANLTLAGKEKIDEVIADLDHYPNFRVEVRGHTGLRGNADANIALSQQRADAVLRYIRIAHDLDANRIRAVGLGGSKPLKRRAGESSRAYNYRLPRVEIALVREVL</sequence>
<evidence type="ECO:0000256" key="5">
    <source>
        <dbReference type="ARBA" id="ARBA00023136"/>
    </source>
</evidence>
<proteinExistence type="inferred from homology"/>
<comment type="subcellular location">
    <subcellularLocation>
        <location evidence="1">Membrane</location>
    </subcellularLocation>
    <subcellularLocation>
        <location evidence="2">Periplasm</location>
    </subcellularLocation>
</comment>
<comment type="similarity">
    <text evidence="3">Belongs to the bacterial solute-binding protein SsuA/TauA family.</text>
</comment>
<comment type="caution">
    <text evidence="8">The sequence shown here is derived from an EMBL/GenBank/DDBJ whole genome shotgun (WGS) entry which is preliminary data.</text>
</comment>
<dbReference type="PANTHER" id="PTHR30024">
    <property type="entry name" value="ALIPHATIC SULFONATES-BINDING PROTEIN-RELATED"/>
    <property type="match status" value="1"/>
</dbReference>
<keyword evidence="5 6" id="KW-0472">Membrane</keyword>
<evidence type="ECO:0000256" key="3">
    <source>
        <dbReference type="ARBA" id="ARBA00010742"/>
    </source>
</evidence>
<feature type="domain" description="OmpA-like" evidence="7">
    <location>
        <begin position="393"/>
        <end position="514"/>
    </location>
</feature>
<organism evidence="8 9">
    <name type="scientific">Thalassolituus maritimus</name>
    <dbReference type="NCBI Taxonomy" id="484498"/>
    <lineage>
        <taxon>Bacteria</taxon>
        <taxon>Pseudomonadati</taxon>
        <taxon>Pseudomonadota</taxon>
        <taxon>Gammaproteobacteria</taxon>
        <taxon>Oceanospirillales</taxon>
        <taxon>Oceanospirillaceae</taxon>
        <taxon>Thalassolituus</taxon>
    </lineage>
</organism>
<gene>
    <name evidence="8" type="ORF">NBRC116585_07380</name>
</gene>
<evidence type="ECO:0000256" key="1">
    <source>
        <dbReference type="ARBA" id="ARBA00004370"/>
    </source>
</evidence>
<dbReference type="SUPFAM" id="SSF103088">
    <property type="entry name" value="OmpA-like"/>
    <property type="match status" value="1"/>
</dbReference>
<dbReference type="RefSeq" id="WP_353293545.1">
    <property type="nucleotide sequence ID" value="NZ_BAABWH010000001.1"/>
</dbReference>
<evidence type="ECO:0000313" key="8">
    <source>
        <dbReference type="EMBL" id="GAA6144621.1"/>
    </source>
</evidence>
<dbReference type="Gene3D" id="3.30.1330.60">
    <property type="entry name" value="OmpA-like domain"/>
    <property type="match status" value="1"/>
</dbReference>
<evidence type="ECO:0000313" key="9">
    <source>
        <dbReference type="Proteomes" id="UP001481413"/>
    </source>
</evidence>
<dbReference type="Proteomes" id="UP001481413">
    <property type="component" value="Unassembled WGS sequence"/>
</dbReference>
<dbReference type="SUPFAM" id="SSF53850">
    <property type="entry name" value="Periplasmic binding protein-like II"/>
    <property type="match status" value="1"/>
</dbReference>
<keyword evidence="4" id="KW-0732">Signal</keyword>
<dbReference type="PANTHER" id="PTHR30024:SF47">
    <property type="entry name" value="TAURINE-BINDING PERIPLASMIC PROTEIN"/>
    <property type="match status" value="1"/>
</dbReference>
<dbReference type="PROSITE" id="PS51123">
    <property type="entry name" value="OMPA_2"/>
    <property type="match status" value="1"/>
</dbReference>
<evidence type="ECO:0000256" key="6">
    <source>
        <dbReference type="PROSITE-ProRule" id="PRU00473"/>
    </source>
</evidence>
<dbReference type="InterPro" id="IPR036737">
    <property type="entry name" value="OmpA-like_sf"/>
</dbReference>